<feature type="compositionally biased region" description="Basic and acidic residues" evidence="1">
    <location>
        <begin position="34"/>
        <end position="45"/>
    </location>
</feature>
<dbReference type="RefSeq" id="WP_380830114.1">
    <property type="nucleotide sequence ID" value="NZ_JBHTCG010000026.1"/>
</dbReference>
<comment type="caution">
    <text evidence="2">The sequence shown here is derived from an EMBL/GenBank/DDBJ whole genome shotgun (WGS) entry which is preliminary data.</text>
</comment>
<feature type="region of interest" description="Disordered" evidence="1">
    <location>
        <begin position="1"/>
        <end position="45"/>
    </location>
</feature>
<reference evidence="3" key="1">
    <citation type="journal article" date="2019" name="Int. J. Syst. Evol. Microbiol.">
        <title>The Global Catalogue of Microorganisms (GCM) 10K type strain sequencing project: providing services to taxonomists for standard genome sequencing and annotation.</title>
        <authorList>
            <consortium name="The Broad Institute Genomics Platform"/>
            <consortium name="The Broad Institute Genome Sequencing Center for Infectious Disease"/>
            <person name="Wu L."/>
            <person name="Ma J."/>
        </authorList>
    </citation>
    <scope>NUCLEOTIDE SEQUENCE [LARGE SCALE GENOMIC DNA]</scope>
    <source>
        <strain evidence="3">CECT 7649</strain>
    </source>
</reference>
<evidence type="ECO:0000313" key="2">
    <source>
        <dbReference type="EMBL" id="MFC7386349.1"/>
    </source>
</evidence>
<sequence length="120" mass="12562">MGAKSEVPPPRREEAHWTHEDARCSGPDGGPYPGRDDAPDPARDDVRDFVRDDVPPPAYFLRSLPAMPVSAWLRAWATSLSPFAAGLVLAFAMGAGVALGLHPACGGAAVPHARVSSAGH</sequence>
<accession>A0ABW2PAE7</accession>
<dbReference type="Proteomes" id="UP001596496">
    <property type="component" value="Unassembled WGS sequence"/>
</dbReference>
<gene>
    <name evidence="2" type="ORF">ACFQSB_29360</name>
</gene>
<organism evidence="2 3">
    <name type="scientific">Sphaerisporangium rhizosphaerae</name>
    <dbReference type="NCBI Taxonomy" id="2269375"/>
    <lineage>
        <taxon>Bacteria</taxon>
        <taxon>Bacillati</taxon>
        <taxon>Actinomycetota</taxon>
        <taxon>Actinomycetes</taxon>
        <taxon>Streptosporangiales</taxon>
        <taxon>Streptosporangiaceae</taxon>
        <taxon>Sphaerisporangium</taxon>
    </lineage>
</organism>
<feature type="compositionally biased region" description="Basic and acidic residues" evidence="1">
    <location>
        <begin position="9"/>
        <end position="23"/>
    </location>
</feature>
<protein>
    <submittedName>
        <fullName evidence="2">Uncharacterized protein</fullName>
    </submittedName>
</protein>
<proteinExistence type="predicted"/>
<name>A0ABW2PAE7_9ACTN</name>
<dbReference type="EMBL" id="JBHTCG010000026">
    <property type="protein sequence ID" value="MFC7386349.1"/>
    <property type="molecule type" value="Genomic_DNA"/>
</dbReference>
<keyword evidence="3" id="KW-1185">Reference proteome</keyword>
<evidence type="ECO:0000256" key="1">
    <source>
        <dbReference type="SAM" id="MobiDB-lite"/>
    </source>
</evidence>
<evidence type="ECO:0000313" key="3">
    <source>
        <dbReference type="Proteomes" id="UP001596496"/>
    </source>
</evidence>